<organism evidence="7 8">
    <name type="scientific">Racocetra fulgida</name>
    <dbReference type="NCBI Taxonomy" id="60492"/>
    <lineage>
        <taxon>Eukaryota</taxon>
        <taxon>Fungi</taxon>
        <taxon>Fungi incertae sedis</taxon>
        <taxon>Mucoromycota</taxon>
        <taxon>Glomeromycotina</taxon>
        <taxon>Glomeromycetes</taxon>
        <taxon>Diversisporales</taxon>
        <taxon>Gigasporaceae</taxon>
        <taxon>Racocetra</taxon>
    </lineage>
</organism>
<dbReference type="PANTHER" id="PTHR46481:SF10">
    <property type="entry name" value="ZINC FINGER BED DOMAIN-CONTAINING PROTEIN 39"/>
    <property type="match status" value="1"/>
</dbReference>
<dbReference type="InterPro" id="IPR052035">
    <property type="entry name" value="ZnF_BED_domain_contain"/>
</dbReference>
<proteinExistence type="predicted"/>
<dbReference type="AlphaFoldDB" id="A0A9N8ZL29"/>
<keyword evidence="8" id="KW-1185">Reference proteome</keyword>
<feature type="compositionally biased region" description="Polar residues" evidence="6">
    <location>
        <begin position="29"/>
        <end position="44"/>
    </location>
</feature>
<dbReference type="Proteomes" id="UP000789396">
    <property type="component" value="Unassembled WGS sequence"/>
</dbReference>
<keyword evidence="4" id="KW-0862">Zinc</keyword>
<evidence type="ECO:0000256" key="6">
    <source>
        <dbReference type="SAM" id="MobiDB-lite"/>
    </source>
</evidence>
<keyword evidence="5" id="KW-0539">Nucleus</keyword>
<protein>
    <submittedName>
        <fullName evidence="7">15694_t:CDS:1</fullName>
    </submittedName>
</protein>
<name>A0A9N8ZL29_9GLOM</name>
<accession>A0A9N8ZL29</accession>
<feature type="non-terminal residue" evidence="7">
    <location>
        <position position="209"/>
    </location>
</feature>
<evidence type="ECO:0000256" key="4">
    <source>
        <dbReference type="ARBA" id="ARBA00022833"/>
    </source>
</evidence>
<dbReference type="InterPro" id="IPR012337">
    <property type="entry name" value="RNaseH-like_sf"/>
</dbReference>
<dbReference type="OrthoDB" id="2419393at2759"/>
<evidence type="ECO:0000256" key="1">
    <source>
        <dbReference type="ARBA" id="ARBA00004123"/>
    </source>
</evidence>
<sequence>MSAYDKENAEALTKSDNNSNKKTKVNDTRGGSNAKNKNDTELTNLPHNESRQLQLCQYLTDWIITDSQPLTVIENPAFKKFISELDPKFKIPCIKSIKKLIHIAYNHSLKLIMEKIKNDSTSVSLTCDLWTGKNRQGFLGITCSYLDHKFQFHEITLSVEHIRHPHTAENISDTILSFLDEWELRDKIFTVTTDNGKNMQKAVKDLRES</sequence>
<keyword evidence="3" id="KW-0863">Zinc-finger</keyword>
<feature type="region of interest" description="Disordered" evidence="6">
    <location>
        <begin position="1"/>
        <end position="44"/>
    </location>
</feature>
<evidence type="ECO:0000313" key="8">
    <source>
        <dbReference type="Proteomes" id="UP000789396"/>
    </source>
</evidence>
<evidence type="ECO:0000256" key="5">
    <source>
        <dbReference type="ARBA" id="ARBA00023242"/>
    </source>
</evidence>
<evidence type="ECO:0000256" key="2">
    <source>
        <dbReference type="ARBA" id="ARBA00022723"/>
    </source>
</evidence>
<evidence type="ECO:0000313" key="7">
    <source>
        <dbReference type="EMBL" id="CAG8499445.1"/>
    </source>
</evidence>
<comment type="caution">
    <text evidence="7">The sequence shown here is derived from an EMBL/GenBank/DDBJ whole genome shotgun (WGS) entry which is preliminary data.</text>
</comment>
<comment type="subcellular location">
    <subcellularLocation>
        <location evidence="1">Nucleus</location>
    </subcellularLocation>
</comment>
<dbReference type="SUPFAM" id="SSF53098">
    <property type="entry name" value="Ribonuclease H-like"/>
    <property type="match status" value="1"/>
</dbReference>
<reference evidence="7" key="1">
    <citation type="submission" date="2021-06" db="EMBL/GenBank/DDBJ databases">
        <authorList>
            <person name="Kallberg Y."/>
            <person name="Tangrot J."/>
            <person name="Rosling A."/>
        </authorList>
    </citation>
    <scope>NUCLEOTIDE SEQUENCE</scope>
    <source>
        <strain evidence="7">IN212</strain>
    </source>
</reference>
<dbReference type="GO" id="GO:0008270">
    <property type="term" value="F:zinc ion binding"/>
    <property type="evidence" value="ECO:0007669"/>
    <property type="project" value="UniProtKB-KW"/>
</dbReference>
<evidence type="ECO:0000256" key="3">
    <source>
        <dbReference type="ARBA" id="ARBA00022771"/>
    </source>
</evidence>
<dbReference type="GO" id="GO:0005634">
    <property type="term" value="C:nucleus"/>
    <property type="evidence" value="ECO:0007669"/>
    <property type="project" value="UniProtKB-SubCell"/>
</dbReference>
<dbReference type="PANTHER" id="PTHR46481">
    <property type="entry name" value="ZINC FINGER BED DOMAIN-CONTAINING PROTEIN 4"/>
    <property type="match status" value="1"/>
</dbReference>
<dbReference type="SUPFAM" id="SSF140996">
    <property type="entry name" value="Hermes dimerisation domain"/>
    <property type="match status" value="1"/>
</dbReference>
<keyword evidence="2" id="KW-0479">Metal-binding</keyword>
<dbReference type="EMBL" id="CAJVPZ010001764">
    <property type="protein sequence ID" value="CAG8499445.1"/>
    <property type="molecule type" value="Genomic_DNA"/>
</dbReference>
<gene>
    <name evidence="7" type="ORF">RFULGI_LOCUS2365</name>
</gene>